<keyword evidence="5" id="KW-1185">Reference proteome</keyword>
<dbReference type="RefSeq" id="WP_053549664.1">
    <property type="nucleotide sequence ID" value="NZ_CP010802.1"/>
</dbReference>
<dbReference type="Pfam" id="PF02543">
    <property type="entry name" value="Carbam_trans_N"/>
    <property type="match status" value="1"/>
</dbReference>
<dbReference type="PANTHER" id="PTHR34847">
    <property type="entry name" value="NODULATION PROTEIN U"/>
    <property type="match status" value="1"/>
</dbReference>
<dbReference type="InterPro" id="IPR043129">
    <property type="entry name" value="ATPase_NBD"/>
</dbReference>
<dbReference type="InterPro" id="IPR051338">
    <property type="entry name" value="NodU/CmcH_Carbamoyltrnsfr"/>
</dbReference>
<proteinExistence type="inferred from homology"/>
<dbReference type="STRING" id="1603606.DSOUD_0669"/>
<evidence type="ECO:0000259" key="2">
    <source>
        <dbReference type="Pfam" id="PF02543"/>
    </source>
</evidence>
<dbReference type="Proteomes" id="UP000057158">
    <property type="component" value="Chromosome"/>
</dbReference>
<keyword evidence="4" id="KW-0808">Transferase</keyword>
<dbReference type="InterPro" id="IPR031730">
    <property type="entry name" value="Carbam_trans_C"/>
</dbReference>
<evidence type="ECO:0000259" key="3">
    <source>
        <dbReference type="Pfam" id="PF16861"/>
    </source>
</evidence>
<reference evidence="4 5" key="1">
    <citation type="submission" date="2015-07" db="EMBL/GenBank/DDBJ databases">
        <title>Isolation and Genomic Characterization of a Novel Halophilic Metal-Reducing Deltaproteobacterium from the Deep Subsurface.</title>
        <authorList>
            <person name="Badalamenti J.P."/>
            <person name="Summers Z.M."/>
            <person name="Gralnick J.A."/>
            <person name="Bond D.R."/>
        </authorList>
    </citation>
    <scope>NUCLEOTIDE SEQUENCE [LARGE SCALE GENOMIC DNA]</scope>
    <source>
        <strain evidence="4 5">WTL</strain>
    </source>
</reference>
<evidence type="ECO:0000256" key="1">
    <source>
        <dbReference type="ARBA" id="ARBA00006129"/>
    </source>
</evidence>
<dbReference type="SUPFAM" id="SSF53067">
    <property type="entry name" value="Actin-like ATPase domain"/>
    <property type="match status" value="1"/>
</dbReference>
<dbReference type="InterPro" id="IPR003696">
    <property type="entry name" value="Carbtransf_dom"/>
</dbReference>
<dbReference type="GO" id="GO:0016740">
    <property type="term" value="F:transferase activity"/>
    <property type="evidence" value="ECO:0007669"/>
    <property type="project" value="UniProtKB-KW"/>
</dbReference>
<dbReference type="KEGG" id="des:DSOUD_0669"/>
<dbReference type="PANTHER" id="PTHR34847:SF1">
    <property type="entry name" value="NODULATION PROTEIN U"/>
    <property type="match status" value="1"/>
</dbReference>
<comment type="similarity">
    <text evidence="1">Belongs to the NodU/CmcH family.</text>
</comment>
<dbReference type="InterPro" id="IPR038152">
    <property type="entry name" value="Carbam_trans_C_sf"/>
</dbReference>
<dbReference type="EMBL" id="CP010802">
    <property type="protein sequence ID" value="ALC15457.1"/>
    <property type="molecule type" value="Genomic_DNA"/>
</dbReference>
<dbReference type="Gene3D" id="3.30.420.40">
    <property type="match status" value="2"/>
</dbReference>
<dbReference type="OrthoDB" id="9780777at2"/>
<feature type="domain" description="Carbamoyltransferase C-terminal" evidence="3">
    <location>
        <begin position="398"/>
        <end position="583"/>
    </location>
</feature>
<dbReference type="PATRIC" id="fig|1603606.3.peg.728"/>
<name>A0A0M4DFX3_9BACT</name>
<dbReference type="Gene3D" id="3.90.870.20">
    <property type="entry name" value="Carbamoyltransferase, C-terminal domain"/>
    <property type="match status" value="1"/>
</dbReference>
<feature type="domain" description="Carbamoyltransferase" evidence="2">
    <location>
        <begin position="5"/>
        <end position="340"/>
    </location>
</feature>
<accession>A0A0M4DFX3</accession>
<evidence type="ECO:0000313" key="5">
    <source>
        <dbReference type="Proteomes" id="UP000057158"/>
    </source>
</evidence>
<organism evidence="4 5">
    <name type="scientific">Desulfuromonas soudanensis</name>
    <dbReference type="NCBI Taxonomy" id="1603606"/>
    <lineage>
        <taxon>Bacteria</taxon>
        <taxon>Pseudomonadati</taxon>
        <taxon>Thermodesulfobacteriota</taxon>
        <taxon>Desulfuromonadia</taxon>
        <taxon>Desulfuromonadales</taxon>
        <taxon>Desulfuromonadaceae</taxon>
        <taxon>Desulfuromonas</taxon>
    </lineage>
</organism>
<dbReference type="AlphaFoldDB" id="A0A0M4DFX3"/>
<protein>
    <submittedName>
        <fullName evidence="4">Putative carbamoyl transferase, NodU family</fullName>
    </submittedName>
</protein>
<gene>
    <name evidence="4" type="ORF">DSOUD_0669</name>
</gene>
<sequence>MATAVLGISAYYHDSAAALLLDGQLLAAAQEERFSRIKNDAAFPTRAVDFCLAAAGLQPEDLTAVVFYDKPLVKFERLLSTTLATAPAGFGFFRAAMPTWIREKLWIPGKLRKAVPGAGEYLFSSHHLSHAAAAFYPSPFERAAILTVDGVGEWSTCSYGTGRQGVVSLDEELRFPHSLGLLYSAFTAYLGFRVNEGEYKVMGLAPYGRPRFAEVILDKLMQQKGDGSFTLDMRYFGFLSRLCMTNERFHQLFGGPPRLPDAELEERHLDIAASIQLATEELMLGLVRQVHAKTGESRLCLAGGVALNSVANGRLLREGPFKEIWIQPAAGDAGAALGAAYLGHLASGGEVSADTGRDSMRGALLGPEFSALEIEEALTGSGLKWSLLEESALLEKTAAALAAGRIGGWFQGRMEFGPRALGSRSILADARVANMQHRLNMKIKFREGFRPFAPAVLAERAGEYFDLAGQSPYMLLVCPVAENQRIENVEVEGLARLKQVRSQIPAVTHVDNSARVQTVDGERNPLFYALLKHFEAITGCPMLVNTSFNVKDEPIVCNPEDALRCFVKTDIDFLAIGNYWVEKV</sequence>
<evidence type="ECO:0000313" key="4">
    <source>
        <dbReference type="EMBL" id="ALC15457.1"/>
    </source>
</evidence>
<dbReference type="Pfam" id="PF16861">
    <property type="entry name" value="Carbam_trans_C"/>
    <property type="match status" value="1"/>
</dbReference>
<dbReference type="CDD" id="cd24098">
    <property type="entry name" value="ASKHA_NBD_TobZ_N"/>
    <property type="match status" value="1"/>
</dbReference>